<proteinExistence type="predicted"/>
<dbReference type="PANTHER" id="PTHR39327:SF1">
    <property type="entry name" value="BLR5470 PROTEIN"/>
    <property type="match status" value="1"/>
</dbReference>
<protein>
    <recommendedName>
        <fullName evidence="4">Transglutaminase</fullName>
    </recommendedName>
</protein>
<evidence type="ECO:0008006" key="4">
    <source>
        <dbReference type="Google" id="ProtNLM"/>
    </source>
</evidence>
<gene>
    <name evidence="2" type="ORF">AWJ14_16260</name>
</gene>
<comment type="caution">
    <text evidence="2">The sequence shown here is derived from an EMBL/GenBank/DDBJ whole genome shotgun (WGS) entry which is preliminary data.</text>
</comment>
<dbReference type="AlphaFoldDB" id="A0A1C1YSK6"/>
<evidence type="ECO:0000313" key="2">
    <source>
        <dbReference type="EMBL" id="OCW56503.1"/>
    </source>
</evidence>
<dbReference type="EMBL" id="LQZT01000034">
    <property type="protein sequence ID" value="OCW56503.1"/>
    <property type="molecule type" value="Genomic_DNA"/>
</dbReference>
<name>A0A1C1YSK6_9HYPH</name>
<dbReference type="Proteomes" id="UP000094795">
    <property type="component" value="Unassembled WGS sequence"/>
</dbReference>
<dbReference type="OrthoDB" id="5401788at2"/>
<dbReference type="InterPro" id="IPR010319">
    <property type="entry name" value="Transglutaminase-like_Cys_pept"/>
</dbReference>
<sequence>MFACATRQFGSKTLAIVLSLFCATAAASGPLSERQNPPVSALAALSSAPVIEISGARHSPAGILPMMKNRAFGPLLGYAGQMGPAVLRQAPVSSMTTASIAPAARALSRSADLFGAHRIRFGAIGSGARIAAEIRDAARGDASSLCIEGCATLASHLARDNDEARERLVRVSAAVNRTIRYRSDEGLHGELDHWSMGHETVARGAGDCEDYAILKMALLARLGVPLDTMEIVVVRDTGRRLFHAVLSVALDGESLILDNMTDAVVSDRAKPDYAPLFSITAQANYVFGYPAGQQPRQVASIGNALSVAPGAGF</sequence>
<evidence type="ECO:0000313" key="3">
    <source>
        <dbReference type="Proteomes" id="UP000094795"/>
    </source>
</evidence>
<dbReference type="Pfam" id="PF06035">
    <property type="entry name" value="Peptidase_C93"/>
    <property type="match status" value="1"/>
</dbReference>
<accession>A0A1C1YSK6</accession>
<dbReference type="SUPFAM" id="SSF54001">
    <property type="entry name" value="Cysteine proteinases"/>
    <property type="match status" value="1"/>
</dbReference>
<dbReference type="STRING" id="1480615.AWJ14_16260"/>
<reference evidence="2 3" key="1">
    <citation type="submission" date="2015-12" db="EMBL/GenBank/DDBJ databases">
        <authorList>
            <person name="Shamseldin A."/>
            <person name="Moawad H."/>
            <person name="Abd El-Rahim W.M."/>
            <person name="Sadowsky M.J."/>
        </authorList>
    </citation>
    <scope>NUCLEOTIDE SEQUENCE [LARGE SCALE GENOMIC DNA]</scope>
    <source>
        <strain evidence="2 3">JC234</strain>
    </source>
</reference>
<dbReference type="RefSeq" id="WP_066180796.1">
    <property type="nucleotide sequence ID" value="NZ_LQZT01000034.1"/>
</dbReference>
<feature type="chain" id="PRO_5008656316" description="Transglutaminase" evidence="1">
    <location>
        <begin position="28"/>
        <end position="313"/>
    </location>
</feature>
<feature type="signal peptide" evidence="1">
    <location>
        <begin position="1"/>
        <end position="27"/>
    </location>
</feature>
<keyword evidence="1" id="KW-0732">Signal</keyword>
<dbReference type="Gene3D" id="3.10.620.30">
    <property type="match status" value="1"/>
</dbReference>
<keyword evidence="3" id="KW-1185">Reference proteome</keyword>
<evidence type="ECO:0000256" key="1">
    <source>
        <dbReference type="SAM" id="SignalP"/>
    </source>
</evidence>
<organism evidence="2 3">
    <name type="scientific">Hoeflea olei</name>
    <dbReference type="NCBI Taxonomy" id="1480615"/>
    <lineage>
        <taxon>Bacteria</taxon>
        <taxon>Pseudomonadati</taxon>
        <taxon>Pseudomonadota</taxon>
        <taxon>Alphaproteobacteria</taxon>
        <taxon>Hyphomicrobiales</taxon>
        <taxon>Rhizobiaceae</taxon>
        <taxon>Hoeflea</taxon>
    </lineage>
</organism>
<dbReference type="PANTHER" id="PTHR39327">
    <property type="match status" value="1"/>
</dbReference>
<dbReference type="InterPro" id="IPR038765">
    <property type="entry name" value="Papain-like_cys_pep_sf"/>
</dbReference>